<dbReference type="PANTHER" id="PTHR46401">
    <property type="entry name" value="GLYCOSYLTRANSFERASE WBBK-RELATED"/>
    <property type="match status" value="1"/>
</dbReference>
<dbReference type="GO" id="GO:0009103">
    <property type="term" value="P:lipopolysaccharide biosynthetic process"/>
    <property type="evidence" value="ECO:0007669"/>
    <property type="project" value="TreeGrafter"/>
</dbReference>
<gene>
    <name evidence="4" type="primary">wbuB</name>
</gene>
<dbReference type="InterPro" id="IPR001296">
    <property type="entry name" value="Glyco_trans_1"/>
</dbReference>
<name>A0A4D6U7A9_PLESH</name>
<sequence>MCVKKSKILVLAEYIGETHNSTAYYWSQIVKALQKSYDVFLIAPDTEHAKEFSKEYRVNTRYVKFSRHNKNNLFSRLFGQLFQTYSFWRSIRNDIEDVDLVFSGTNPIVTMFFMSVMRVKRKFKWLVLVHDVFPNNLIPANIVKSTSFLYKIILLLSAKVYSSPDNIVCIGRDMKELLDQKTGENNKVKVVQNWASTKYIFPCRKDDNEIINYLGWSGKVVFQFFGNMGRLQGVDNLIKAIELTTNENARFLFVGGGSEEYSVKSAAEKLNAKLGYERVHYYGQLDIKKNNTGLNACDVAFVTLAEKMFGLGVPSKAYFSMAADKPILYVGDKGSELELLLSEYDGQLGWHCDTGEPKKLAELIDLITDKYVSDDFQGSPHPRKILEREFSEQRALSSILNVVRETIEK</sequence>
<dbReference type="AlphaFoldDB" id="A0A4D6U7A9"/>
<dbReference type="InterPro" id="IPR028098">
    <property type="entry name" value="Glyco_trans_4-like_N"/>
</dbReference>
<dbReference type="GO" id="GO:0016757">
    <property type="term" value="F:glycosyltransferase activity"/>
    <property type="evidence" value="ECO:0007669"/>
    <property type="project" value="InterPro"/>
</dbReference>
<evidence type="ECO:0000256" key="1">
    <source>
        <dbReference type="ARBA" id="ARBA00022679"/>
    </source>
</evidence>
<proteinExistence type="predicted"/>
<dbReference type="CDD" id="cd03794">
    <property type="entry name" value="GT4_WbuB-like"/>
    <property type="match status" value="1"/>
</dbReference>
<reference evidence="4" key="1">
    <citation type="journal article" date="2019" name="Front. Microbiol.">
        <title>O-Antigen Gene Clusters of Plesiomonas shigelloides Serogroups and Its Application in Development of a Molecular Serotyping Scheme.</title>
        <authorList>
            <person name="Xi D."/>
            <person name="Wang X."/>
            <person name="Ning K."/>
            <person name="Liu Q."/>
            <person name="Jing F."/>
            <person name="Guo X."/>
            <person name="Cao B."/>
        </authorList>
    </citation>
    <scope>NUCLEOTIDE SEQUENCE</scope>
    <source>
        <strain evidence="4">O2H1a1c</strain>
    </source>
</reference>
<accession>A0A4D6U7A9</accession>
<protein>
    <submittedName>
        <fullName evidence="4">GlycosyltransferaseWbuB</fullName>
    </submittedName>
</protein>
<dbReference type="Pfam" id="PF13439">
    <property type="entry name" value="Glyco_transf_4"/>
    <property type="match status" value="1"/>
</dbReference>
<feature type="domain" description="Glycosyl transferase family 1" evidence="2">
    <location>
        <begin position="217"/>
        <end position="368"/>
    </location>
</feature>
<feature type="domain" description="Glycosyltransferase subfamily 4-like N-terminal" evidence="3">
    <location>
        <begin position="25"/>
        <end position="195"/>
    </location>
</feature>
<dbReference type="Pfam" id="PF00534">
    <property type="entry name" value="Glycos_transf_1"/>
    <property type="match status" value="1"/>
</dbReference>
<dbReference type="Gene3D" id="3.40.50.2000">
    <property type="entry name" value="Glycogen Phosphorylase B"/>
    <property type="match status" value="2"/>
</dbReference>
<dbReference type="SUPFAM" id="SSF53756">
    <property type="entry name" value="UDP-Glycosyltransferase/glycogen phosphorylase"/>
    <property type="match status" value="1"/>
</dbReference>
<keyword evidence="1 4" id="KW-0808">Transferase</keyword>
<evidence type="ECO:0000259" key="3">
    <source>
        <dbReference type="Pfam" id="PF13439"/>
    </source>
</evidence>
<dbReference type="EMBL" id="MK551179">
    <property type="protein sequence ID" value="QCH03120.1"/>
    <property type="molecule type" value="Genomic_DNA"/>
</dbReference>
<evidence type="ECO:0000259" key="2">
    <source>
        <dbReference type="Pfam" id="PF00534"/>
    </source>
</evidence>
<organism evidence="4">
    <name type="scientific">Plesiomonas shigelloides</name>
    <name type="common">Aeromonas shigelloides</name>
    <dbReference type="NCBI Taxonomy" id="703"/>
    <lineage>
        <taxon>Bacteria</taxon>
        <taxon>Pseudomonadati</taxon>
        <taxon>Pseudomonadota</taxon>
        <taxon>Gammaproteobacteria</taxon>
        <taxon>Enterobacterales</taxon>
        <taxon>Enterobacteriaceae</taxon>
        <taxon>Plesiomonas</taxon>
    </lineage>
</organism>
<dbReference type="PANTHER" id="PTHR46401:SF2">
    <property type="entry name" value="GLYCOSYLTRANSFERASE WBBK-RELATED"/>
    <property type="match status" value="1"/>
</dbReference>
<evidence type="ECO:0000313" key="4">
    <source>
        <dbReference type="EMBL" id="QCH03120.1"/>
    </source>
</evidence>